<dbReference type="GeneID" id="8849352"/>
<dbReference type="KEGG" id="ngr:NAEGRDRAFT_64225"/>
<dbReference type="VEuPathDB" id="AmoebaDB:NAEGRDRAFT_64225"/>
<dbReference type="InParanoid" id="D2V5W5"/>
<gene>
    <name evidence="1" type="ORF">NAEGRDRAFT_64225</name>
</gene>
<dbReference type="AlphaFoldDB" id="D2V5W5"/>
<evidence type="ECO:0000313" key="2">
    <source>
        <dbReference type="Proteomes" id="UP000006671"/>
    </source>
</evidence>
<dbReference type="EMBL" id="GG738853">
    <property type="protein sequence ID" value="EFC47868.1"/>
    <property type="molecule type" value="Genomic_DNA"/>
</dbReference>
<sequence length="366" mass="41835">MSSYSSLANEIIHLDDQYLSSDLSQQLIDYAQTIDEESLVFDFSENSYAFPKKLVLIMTQVLKEFNSDAVSSIAQYFVIALGTISDSYKLTGLNLNNNDVVELVKITMSGLNDDEKSDEIRYLLLSLLVCLFTVKFGGFHPDQYRRNLKTLQSQINDNVLSAIFPHVSTLMTIVDNEAVSAPVVNLIVGISNLLSVEKREQFIELITEDYDSSKNFTDKFLRHINCLEVDIHNSYMFILSAIDLQNKRSDINLFLTNDVNFLVDILLREEEKWAGSLYAQDEKDLKTPNVLGMYETRMENMKALTAITKSKIYLEEKVTTDVHRKDDIANLMRKVLNEREPSNAPPIFFSLKEQALEVLDNTEFIK</sequence>
<evidence type="ECO:0000313" key="1">
    <source>
        <dbReference type="EMBL" id="EFC47868.1"/>
    </source>
</evidence>
<protein>
    <submittedName>
        <fullName evidence="1">Predicted protein</fullName>
    </submittedName>
</protein>
<keyword evidence="2" id="KW-1185">Reference proteome</keyword>
<dbReference type="OrthoDB" id="445362at2759"/>
<name>D2V5W5_NAEGR</name>
<proteinExistence type="predicted"/>
<organism evidence="2">
    <name type="scientific">Naegleria gruberi</name>
    <name type="common">Amoeba</name>
    <dbReference type="NCBI Taxonomy" id="5762"/>
    <lineage>
        <taxon>Eukaryota</taxon>
        <taxon>Discoba</taxon>
        <taxon>Heterolobosea</taxon>
        <taxon>Tetramitia</taxon>
        <taxon>Eutetramitia</taxon>
        <taxon>Vahlkampfiidae</taxon>
        <taxon>Naegleria</taxon>
    </lineage>
</organism>
<reference evidence="1 2" key="1">
    <citation type="journal article" date="2010" name="Cell">
        <title>The genome of Naegleria gruberi illuminates early eukaryotic versatility.</title>
        <authorList>
            <person name="Fritz-Laylin L.K."/>
            <person name="Prochnik S.E."/>
            <person name="Ginger M.L."/>
            <person name="Dacks J.B."/>
            <person name="Carpenter M.L."/>
            <person name="Field M.C."/>
            <person name="Kuo A."/>
            <person name="Paredez A."/>
            <person name="Chapman J."/>
            <person name="Pham J."/>
            <person name="Shu S."/>
            <person name="Neupane R."/>
            <person name="Cipriano M."/>
            <person name="Mancuso J."/>
            <person name="Tu H."/>
            <person name="Salamov A."/>
            <person name="Lindquist E."/>
            <person name="Shapiro H."/>
            <person name="Lucas S."/>
            <person name="Grigoriev I.V."/>
            <person name="Cande W.Z."/>
            <person name="Fulton C."/>
            <person name="Rokhsar D.S."/>
            <person name="Dawson S.C."/>
        </authorList>
    </citation>
    <scope>NUCLEOTIDE SEQUENCE [LARGE SCALE GENOMIC DNA]</scope>
    <source>
        <strain evidence="1 2">NEG-M</strain>
    </source>
</reference>
<accession>D2V5W5</accession>
<dbReference type="Proteomes" id="UP000006671">
    <property type="component" value="Unassembled WGS sequence"/>
</dbReference>
<dbReference type="RefSeq" id="XP_002680612.1">
    <property type="nucleotide sequence ID" value="XM_002680566.1"/>
</dbReference>